<evidence type="ECO:0000313" key="3">
    <source>
        <dbReference type="EMBL" id="KUQ86537.1"/>
    </source>
</evidence>
<dbReference type="Pfam" id="PF12804">
    <property type="entry name" value="NTP_transf_3"/>
    <property type="match status" value="1"/>
</dbReference>
<dbReference type="SUPFAM" id="SSF53448">
    <property type="entry name" value="Nucleotide-diphospho-sugar transferases"/>
    <property type="match status" value="1"/>
</dbReference>
<protein>
    <submittedName>
        <fullName evidence="3">Molybdenum cofactor cytidylyltransferase</fullName>
    </submittedName>
</protein>
<dbReference type="Proteomes" id="UP000064715">
    <property type="component" value="Unassembled WGS sequence"/>
</dbReference>
<dbReference type="PANTHER" id="PTHR43777:SF1">
    <property type="entry name" value="MOLYBDENUM COFACTOR CYTIDYLYLTRANSFERASE"/>
    <property type="match status" value="1"/>
</dbReference>
<dbReference type="GO" id="GO:0016779">
    <property type="term" value="F:nucleotidyltransferase activity"/>
    <property type="evidence" value="ECO:0007669"/>
    <property type="project" value="UniProtKB-KW"/>
</dbReference>
<keyword evidence="1" id="KW-0460">Magnesium</keyword>
<feature type="domain" description="MobA-like NTP transferase" evidence="2">
    <location>
        <begin position="5"/>
        <end position="154"/>
    </location>
</feature>
<dbReference type="EMBL" id="LRCR01000001">
    <property type="protein sequence ID" value="KUQ86537.1"/>
    <property type="molecule type" value="Genomic_DNA"/>
</dbReference>
<dbReference type="Gene3D" id="3.90.550.10">
    <property type="entry name" value="Spore Coat Polysaccharide Biosynthesis Protein SpsA, Chain A"/>
    <property type="match status" value="1"/>
</dbReference>
<dbReference type="InterPro" id="IPR029044">
    <property type="entry name" value="Nucleotide-diphossugar_trans"/>
</dbReference>
<name>A0A0X4EXX9_9ENTR</name>
<accession>A0A0X4EXX9</accession>
<evidence type="ECO:0000259" key="2">
    <source>
        <dbReference type="Pfam" id="PF12804"/>
    </source>
</evidence>
<dbReference type="OrthoDB" id="5298023at2"/>
<reference evidence="4" key="1">
    <citation type="submission" date="2016-01" db="EMBL/GenBank/DDBJ databases">
        <title>WGS of SAMN04407783.</title>
        <authorList>
            <person name="Adams M."/>
            <person name="Sutton G."/>
            <person name="Nelson K."/>
            <person name="Thaden J."/>
            <person name="Fowler V."/>
            <person name="Mccorrison J."/>
            <person name="Sanka R."/>
            <person name="Brinkac L."/>
            <person name="Nierman W."/>
        </authorList>
    </citation>
    <scope>NUCLEOTIDE SEQUENCE [LARGE SCALE GENOMIC DNA]</scope>
    <source>
        <strain evidence="4">GN04363</strain>
    </source>
</reference>
<dbReference type="PANTHER" id="PTHR43777">
    <property type="entry name" value="MOLYBDENUM COFACTOR CYTIDYLYLTRANSFERASE"/>
    <property type="match status" value="1"/>
</dbReference>
<dbReference type="RefSeq" id="WP_059310073.1">
    <property type="nucleotide sequence ID" value="NZ_LRCR01000001.1"/>
</dbReference>
<organism evidence="3 4">
    <name type="scientific">Enterobacter genomosp. O</name>
    <dbReference type="NCBI Taxonomy" id="2364150"/>
    <lineage>
        <taxon>Bacteria</taxon>
        <taxon>Pseudomonadati</taxon>
        <taxon>Pseudomonadota</taxon>
        <taxon>Gammaproteobacteria</taxon>
        <taxon>Enterobacterales</taxon>
        <taxon>Enterobacteriaceae</taxon>
        <taxon>Enterobacter</taxon>
        <taxon>Enterobacter cloacae complex</taxon>
        <taxon>Enterobacter cloacae complex clade O</taxon>
    </lineage>
</organism>
<sequence length="194" mass="21885">MQVDCIITAAGLSSRMGQWKMMLPWQGGTILDASIKNARRCCSHIILVTGFRHQELMARYSSVPNMTLVYNPDFRQGLYSSVKAGLQALRHDYCFITHGDLPCLDDAIFYGLWEQRFEGTLMPYYGGIPGHPILTSTSNLRRCLSGEQQTSVRQSLLTGLCRQIPLNNPAIVLDIDTPEDYSRLNKGENKDLRK</sequence>
<dbReference type="CDD" id="cd04182">
    <property type="entry name" value="GT_2_like_f"/>
    <property type="match status" value="1"/>
</dbReference>
<keyword evidence="4" id="KW-1185">Reference proteome</keyword>
<evidence type="ECO:0000313" key="4">
    <source>
        <dbReference type="Proteomes" id="UP000064715"/>
    </source>
</evidence>
<keyword evidence="3" id="KW-0808">Transferase</keyword>
<evidence type="ECO:0000256" key="1">
    <source>
        <dbReference type="ARBA" id="ARBA00022842"/>
    </source>
</evidence>
<gene>
    <name evidence="3" type="ORF">AWI28_06850</name>
</gene>
<dbReference type="InterPro" id="IPR025877">
    <property type="entry name" value="MobA-like_NTP_Trfase"/>
</dbReference>
<proteinExistence type="predicted"/>
<comment type="caution">
    <text evidence="3">The sequence shown here is derived from an EMBL/GenBank/DDBJ whole genome shotgun (WGS) entry which is preliminary data.</text>
</comment>
<dbReference type="AlphaFoldDB" id="A0A0X4EXX9"/>
<keyword evidence="3" id="KW-0548">Nucleotidyltransferase</keyword>